<keyword evidence="2" id="KW-0963">Cytoplasm</keyword>
<dbReference type="InterPro" id="IPR032108">
    <property type="entry name" value="CLIP1_ZNF"/>
</dbReference>
<dbReference type="SUPFAM" id="SSF74924">
    <property type="entry name" value="Cap-Gly domain"/>
    <property type="match status" value="2"/>
</dbReference>
<keyword evidence="10" id="KW-1185">Reference proteome</keyword>
<dbReference type="Gene3D" id="1.20.5.340">
    <property type="match status" value="1"/>
</dbReference>
<feature type="region of interest" description="Disordered" evidence="8">
    <location>
        <begin position="1"/>
        <end position="60"/>
    </location>
</feature>
<dbReference type="GO" id="GO:0035371">
    <property type="term" value="C:microtubule plus-end"/>
    <property type="evidence" value="ECO:0007669"/>
    <property type="project" value="TreeGrafter"/>
</dbReference>
<dbReference type="GO" id="GO:0005634">
    <property type="term" value="C:nucleus"/>
    <property type="evidence" value="ECO:0007669"/>
    <property type="project" value="TreeGrafter"/>
</dbReference>
<name>A0A7E5V8K4_TRINI</name>
<dbReference type="GO" id="GO:0031122">
    <property type="term" value="P:cytoplasmic microtubule organization"/>
    <property type="evidence" value="ECO:0007669"/>
    <property type="project" value="TreeGrafter"/>
</dbReference>
<feature type="coiled-coil region" evidence="7">
    <location>
        <begin position="661"/>
        <end position="720"/>
    </location>
</feature>
<dbReference type="PANTHER" id="PTHR18916">
    <property type="entry name" value="DYNACTIN 1-RELATED MICROTUBULE-BINDING"/>
    <property type="match status" value="1"/>
</dbReference>
<feature type="compositionally biased region" description="Basic and acidic residues" evidence="8">
    <location>
        <begin position="17"/>
        <end position="32"/>
    </location>
</feature>
<feature type="region of interest" description="Disordered" evidence="8">
    <location>
        <begin position="170"/>
        <end position="201"/>
    </location>
</feature>
<dbReference type="CTD" id="35042"/>
<feature type="compositionally biased region" description="Polar residues" evidence="8">
    <location>
        <begin position="7"/>
        <end position="16"/>
    </location>
</feature>
<organism evidence="10 11">
    <name type="scientific">Trichoplusia ni</name>
    <name type="common">Cabbage looper</name>
    <dbReference type="NCBI Taxonomy" id="7111"/>
    <lineage>
        <taxon>Eukaryota</taxon>
        <taxon>Metazoa</taxon>
        <taxon>Ecdysozoa</taxon>
        <taxon>Arthropoda</taxon>
        <taxon>Hexapoda</taxon>
        <taxon>Insecta</taxon>
        <taxon>Pterygota</taxon>
        <taxon>Neoptera</taxon>
        <taxon>Endopterygota</taxon>
        <taxon>Lepidoptera</taxon>
        <taxon>Glossata</taxon>
        <taxon>Ditrysia</taxon>
        <taxon>Noctuoidea</taxon>
        <taxon>Noctuidae</taxon>
        <taxon>Plusiinae</taxon>
        <taxon>Trichoplusia</taxon>
    </lineage>
</organism>
<reference evidence="11" key="1">
    <citation type="submission" date="2025-08" db="UniProtKB">
        <authorList>
            <consortium name="RefSeq"/>
        </authorList>
    </citation>
    <scope>IDENTIFICATION</scope>
</reference>
<feature type="coiled-coil region" evidence="7">
    <location>
        <begin position="367"/>
        <end position="485"/>
    </location>
</feature>
<protein>
    <submittedName>
        <fullName evidence="11">CAP-Gly domain-containing linker protein 1-like isoform X8</fullName>
    </submittedName>
</protein>
<evidence type="ECO:0000256" key="7">
    <source>
        <dbReference type="SAM" id="Coils"/>
    </source>
</evidence>
<dbReference type="SMART" id="SM01052">
    <property type="entry name" value="CAP_GLY"/>
    <property type="match status" value="2"/>
</dbReference>
<evidence type="ECO:0000313" key="10">
    <source>
        <dbReference type="Proteomes" id="UP000322000"/>
    </source>
</evidence>
<evidence type="ECO:0000313" key="11">
    <source>
        <dbReference type="RefSeq" id="XP_026724606.1"/>
    </source>
</evidence>
<gene>
    <name evidence="11" type="primary">LOC113491690</name>
</gene>
<dbReference type="GeneID" id="113491690"/>
<evidence type="ECO:0000259" key="9">
    <source>
        <dbReference type="PROSITE" id="PS50245"/>
    </source>
</evidence>
<evidence type="ECO:0000256" key="3">
    <source>
        <dbReference type="ARBA" id="ARBA00022701"/>
    </source>
</evidence>
<dbReference type="SUPFAM" id="SSF90257">
    <property type="entry name" value="Myosin rod fragments"/>
    <property type="match status" value="1"/>
</dbReference>
<dbReference type="InterPro" id="IPR036859">
    <property type="entry name" value="CAP-Gly_dom_sf"/>
</dbReference>
<keyword evidence="6" id="KW-0206">Cytoskeleton</keyword>
<dbReference type="Proteomes" id="UP000322000">
    <property type="component" value="Chromosome 3"/>
</dbReference>
<dbReference type="Pfam" id="PF01302">
    <property type="entry name" value="CAP_GLY"/>
    <property type="match status" value="2"/>
</dbReference>
<evidence type="ECO:0000256" key="4">
    <source>
        <dbReference type="ARBA" id="ARBA00022737"/>
    </source>
</evidence>
<dbReference type="RefSeq" id="XP_026724606.1">
    <property type="nucleotide sequence ID" value="XM_026868805.1"/>
</dbReference>
<sequence length="1752" mass="198530">MPVETKISFSDGSSSDTLRKLSDDSSRKHLSDLIEAEEDDVSSSLPERPRSHRKASTSSTFSVTSMDALWEKHPRRLSEAGLRRSSDHSVVLTEDTDSFIIGERVWVGGTKPGQIAYIGETQFAPGDWAGIVLDEPIGKNDGSVAGVRYFQCPEKRGVFSRLTRLTRVPLPTHAPHDASPISDAGSVFERPPSGTRQRRALSPNGSIRSIVSSKMNASVSTTTNGDVRVGDRVIVSSSRGSKAGTLRYVGVTDFATGVWAGVELDDPLGKNDGSVDGKRYFECSPRFGLFAPVSKVSRSPSNRKPGACAIHSNGRATPLRRSNSRESLTSLGTSIASSRVGVRLGVTSLGAQRVGGPRASSTPVSAKNALQELLREKQQHLERLMRERELERAEMAKIYLQADRAESALTQLKKEATQATTENGKLKAELDKINKQLEDERQKVEDLMFRNEEENINREDYNKYKDAMEQEKASREQRISELEAEVALQVARAETSAAAMRVMDEQRAAEHAAALEHHREELNAAHTLSSELQKLLDEAYALLKEKESEKDSLGKSMSDELARLKIDSEKALNEAKTKMAIAQTEYETQVSVLTAKLQLAESKLETEKQNLERLNKENSQVIIDLNTKLTQLQATVDDKTLELNKVIGVSKEHEVNLNKEITKLKMELSAKVLDLEQLEDSKRKQDTVFKSLQDEISRVQEEYNTKVNEYETLLSEVSQQHEKNNTEMLGLRQSLSAKTKEYEKLLAELSTSTSSSEKLVSEYKQTIHERDKEIIKLKDDYEQVTANFNIKHSKIAEEHKKEIDDRNTKIEQLMKEIESHKQTLDQSKVEFEALNSQFIINVDELKILKEENEKLKQSVNDLTQANNELKSKISTLELEVSEHKRQFESANEKCAELLKAKEKIESEYMNLTGQTSDSNEQFNKLSQHLKESEKELQDLKDKHREVVNNHARAEQELKQKLFKLQEDFSVERGQLVESVNENVEKLKEADSKVKEFELQSTELINRLRNVQTNNDTLLDENAILKKEIEALKVKEQEQNTEHESICKKLEVDIDRYKEEISILKADGATSEVKLMEKVDQLTEAQNDLNNKLEEARKHEDSLQTILNDMTAQLNSQKSQYEKEISQLQSNLANVNEEINKFKTEEARVKALLEEKQNNVKDLTLKLEMLEVDFKSNVEIITEKDRQITQVNEELIKITESKKQLEEKLNAASLESSTLKQKYESLIANSSAEETVLKEQLAQLEILKKEMSTIVQEKSAFELKYNETVSELDNLKKTHEDVVAKLNENLNVNNDLKKVLEKKDNLLKSQTEKNETDLQKLSQLETDLVQLKQEISDKDIAIKEKESQLTKMSDAIQLGSNETQQLVSKLQIENNQLSEAYKNEVESLKNNAKTLQSQIAEKDKELDELRQTREKLTELQKLVDKSEQDIKQLTNINDAQKINYEDLNKQLQAQFDEYKKDSKRTRHDLKNSLNEYDKELKESKDKVAAEIEKQNQLQQKLSEAENKIQELTQRLELVAVQQSSDVEKDKQLEKLTVDLQVAKQTSADAVAKSETLVKNLKADIENKVKDLKLKEDLIGKLQEEVKNQKAKVEIAEREKVILQKELVKGKDVRDSNANSGVGVLGQGDSANEKTTDNKEIDGQVSFLNSVIVDMQRKNEQLMARVQALEVGTVPSEPVLFNGRKARAVAPRLFCDICDVFDAHDTEDCPRQAAELDAPAPNTPRRNAPPPRPYCDICEVFGHTTENCDEEETF</sequence>
<feature type="region of interest" description="Disordered" evidence="8">
    <location>
        <begin position="295"/>
        <end position="320"/>
    </location>
</feature>
<proteinExistence type="predicted"/>
<keyword evidence="4" id="KW-0677">Repeat</keyword>
<feature type="domain" description="CAP-Gly" evidence="9">
    <location>
        <begin position="119"/>
        <end position="161"/>
    </location>
</feature>
<accession>A0A7E5V8K4</accession>
<dbReference type="PROSITE" id="PS00845">
    <property type="entry name" value="CAP_GLY_1"/>
    <property type="match status" value="2"/>
</dbReference>
<evidence type="ECO:0000256" key="6">
    <source>
        <dbReference type="ARBA" id="ARBA00023212"/>
    </source>
</evidence>
<dbReference type="InterPro" id="IPR000938">
    <property type="entry name" value="CAP-Gly_domain"/>
</dbReference>
<feature type="domain" description="CAP-Gly" evidence="9">
    <location>
        <begin position="250"/>
        <end position="292"/>
    </location>
</feature>
<evidence type="ECO:0000256" key="2">
    <source>
        <dbReference type="ARBA" id="ARBA00022490"/>
    </source>
</evidence>
<dbReference type="Pfam" id="PF16641">
    <property type="entry name" value="CLIP1_ZNF"/>
    <property type="match status" value="2"/>
</dbReference>
<dbReference type="GO" id="GO:0005938">
    <property type="term" value="C:cell cortex"/>
    <property type="evidence" value="ECO:0007669"/>
    <property type="project" value="TreeGrafter"/>
</dbReference>
<keyword evidence="3" id="KW-0493">Microtubule</keyword>
<evidence type="ECO:0000256" key="8">
    <source>
        <dbReference type="SAM" id="MobiDB-lite"/>
    </source>
</evidence>
<comment type="subcellular location">
    <subcellularLocation>
        <location evidence="1">Cytoplasm</location>
        <location evidence="1">Cytoskeleton</location>
    </subcellularLocation>
</comment>
<keyword evidence="5 7" id="KW-0175">Coiled coil</keyword>
<feature type="coiled-coil region" evidence="7">
    <location>
        <begin position="1556"/>
        <end position="1604"/>
    </location>
</feature>
<dbReference type="PANTHER" id="PTHR18916:SF82">
    <property type="entry name" value="CAP-GLY DOMAIN-CONTAINING PROTEIN"/>
    <property type="match status" value="1"/>
</dbReference>
<evidence type="ECO:0000256" key="5">
    <source>
        <dbReference type="ARBA" id="ARBA00023054"/>
    </source>
</evidence>
<evidence type="ECO:0000256" key="1">
    <source>
        <dbReference type="ARBA" id="ARBA00004245"/>
    </source>
</evidence>
<feature type="coiled-coil region" evidence="7">
    <location>
        <begin position="590"/>
        <end position="624"/>
    </location>
</feature>
<dbReference type="PROSITE" id="PS50245">
    <property type="entry name" value="CAP_GLY_2"/>
    <property type="match status" value="2"/>
</dbReference>
<dbReference type="GO" id="GO:0051010">
    <property type="term" value="F:microtubule plus-end binding"/>
    <property type="evidence" value="ECO:0007669"/>
    <property type="project" value="TreeGrafter"/>
</dbReference>
<dbReference type="Gene3D" id="2.30.30.190">
    <property type="entry name" value="CAP Gly-rich-like domain"/>
    <property type="match status" value="2"/>
</dbReference>
<feature type="coiled-coil region" evidence="7">
    <location>
        <begin position="796"/>
        <end position="1520"/>
    </location>
</feature>